<feature type="compositionally biased region" description="Basic and acidic residues" evidence="5">
    <location>
        <begin position="275"/>
        <end position="289"/>
    </location>
</feature>
<feature type="compositionally biased region" description="Basic and acidic residues" evidence="5">
    <location>
        <begin position="35"/>
        <end position="46"/>
    </location>
</feature>
<feature type="compositionally biased region" description="Basic and acidic residues" evidence="5">
    <location>
        <begin position="95"/>
        <end position="112"/>
    </location>
</feature>
<dbReference type="InterPro" id="IPR013083">
    <property type="entry name" value="Znf_RING/FYVE/PHD"/>
</dbReference>
<organism evidence="7 8">
    <name type="scientific">Panaeolus cyanescens</name>
    <dbReference type="NCBI Taxonomy" id="181874"/>
    <lineage>
        <taxon>Eukaryota</taxon>
        <taxon>Fungi</taxon>
        <taxon>Dikarya</taxon>
        <taxon>Basidiomycota</taxon>
        <taxon>Agaricomycotina</taxon>
        <taxon>Agaricomycetes</taxon>
        <taxon>Agaricomycetidae</taxon>
        <taxon>Agaricales</taxon>
        <taxon>Agaricineae</taxon>
        <taxon>Galeropsidaceae</taxon>
        <taxon>Panaeolus</taxon>
    </lineage>
</organism>
<dbReference type="AlphaFoldDB" id="A0A409Y6Q2"/>
<name>A0A409Y6Q2_9AGAR</name>
<dbReference type="PROSITE" id="PS01359">
    <property type="entry name" value="ZF_PHD_1"/>
    <property type="match status" value="1"/>
</dbReference>
<dbReference type="InterPro" id="IPR019786">
    <property type="entry name" value="Zinc_finger_PHD-type_CS"/>
</dbReference>
<evidence type="ECO:0000313" key="8">
    <source>
        <dbReference type="Proteomes" id="UP000284842"/>
    </source>
</evidence>
<feature type="compositionally biased region" description="Low complexity" evidence="5">
    <location>
        <begin position="23"/>
        <end position="34"/>
    </location>
</feature>
<accession>A0A409Y6Q2</accession>
<feature type="region of interest" description="Disordered" evidence="5">
    <location>
        <begin position="1"/>
        <end position="140"/>
    </location>
</feature>
<reference evidence="7 8" key="1">
    <citation type="journal article" date="2018" name="Evol. Lett.">
        <title>Horizontal gene cluster transfer increased hallucinogenic mushroom diversity.</title>
        <authorList>
            <person name="Reynolds H.T."/>
            <person name="Vijayakumar V."/>
            <person name="Gluck-Thaler E."/>
            <person name="Korotkin H.B."/>
            <person name="Matheny P.B."/>
            <person name="Slot J.C."/>
        </authorList>
    </citation>
    <scope>NUCLEOTIDE SEQUENCE [LARGE SCALE GENOMIC DNA]</scope>
    <source>
        <strain evidence="7 8">2629</strain>
    </source>
</reference>
<dbReference type="Pfam" id="PF20826">
    <property type="entry name" value="PHD_5"/>
    <property type="match status" value="1"/>
</dbReference>
<feature type="region of interest" description="Disordered" evidence="5">
    <location>
        <begin position="538"/>
        <end position="571"/>
    </location>
</feature>
<evidence type="ECO:0000256" key="4">
    <source>
        <dbReference type="PROSITE-ProRule" id="PRU00146"/>
    </source>
</evidence>
<feature type="region of interest" description="Disordered" evidence="5">
    <location>
        <begin position="269"/>
        <end position="416"/>
    </location>
</feature>
<dbReference type="InterPro" id="IPR053051">
    <property type="entry name" value="HDAC_complex_subunit"/>
</dbReference>
<feature type="domain" description="PHD-type" evidence="6">
    <location>
        <begin position="141"/>
        <end position="195"/>
    </location>
</feature>
<dbReference type="Gene3D" id="3.30.40.10">
    <property type="entry name" value="Zinc/RING finger domain, C3HC4 (zinc finger)"/>
    <property type="match status" value="1"/>
</dbReference>
<evidence type="ECO:0000256" key="3">
    <source>
        <dbReference type="ARBA" id="ARBA00022833"/>
    </source>
</evidence>
<dbReference type="PANTHER" id="PTHR47793">
    <property type="entry name" value="HISTONE DEACETYLASE COMPLEX SUBUNIT CTI6"/>
    <property type="match status" value="1"/>
</dbReference>
<evidence type="ECO:0000313" key="7">
    <source>
        <dbReference type="EMBL" id="PPQ98621.1"/>
    </source>
</evidence>
<dbReference type="InterPro" id="IPR011011">
    <property type="entry name" value="Znf_FYVE_PHD"/>
</dbReference>
<feature type="compositionally biased region" description="Low complexity" evidence="5">
    <location>
        <begin position="75"/>
        <end position="88"/>
    </location>
</feature>
<feature type="compositionally biased region" description="Polar residues" evidence="5">
    <location>
        <begin position="543"/>
        <end position="560"/>
    </location>
</feature>
<dbReference type="GO" id="GO:0008270">
    <property type="term" value="F:zinc ion binding"/>
    <property type="evidence" value="ECO:0007669"/>
    <property type="project" value="UniProtKB-KW"/>
</dbReference>
<feature type="compositionally biased region" description="Polar residues" evidence="5">
    <location>
        <begin position="113"/>
        <end position="122"/>
    </location>
</feature>
<dbReference type="InterPro" id="IPR001965">
    <property type="entry name" value="Znf_PHD"/>
</dbReference>
<protein>
    <recommendedName>
        <fullName evidence="6">PHD-type domain-containing protein</fullName>
    </recommendedName>
</protein>
<feature type="region of interest" description="Disordered" evidence="5">
    <location>
        <begin position="203"/>
        <end position="247"/>
    </location>
</feature>
<comment type="caution">
    <text evidence="7">The sequence shown here is derived from an EMBL/GenBank/DDBJ whole genome shotgun (WGS) entry which is preliminary data.</text>
</comment>
<evidence type="ECO:0000256" key="1">
    <source>
        <dbReference type="ARBA" id="ARBA00022723"/>
    </source>
</evidence>
<dbReference type="EMBL" id="NHTK01001381">
    <property type="protein sequence ID" value="PPQ98621.1"/>
    <property type="molecule type" value="Genomic_DNA"/>
</dbReference>
<dbReference type="SUPFAM" id="SSF57903">
    <property type="entry name" value="FYVE/PHD zinc finger"/>
    <property type="match status" value="1"/>
</dbReference>
<keyword evidence="3" id="KW-0862">Zinc</keyword>
<dbReference type="PROSITE" id="PS50016">
    <property type="entry name" value="ZF_PHD_2"/>
    <property type="match status" value="1"/>
</dbReference>
<dbReference type="InParanoid" id="A0A409Y6Q2"/>
<keyword evidence="8" id="KW-1185">Reference proteome</keyword>
<dbReference type="STRING" id="181874.A0A409Y6Q2"/>
<sequence length="611" mass="67205">MAHSASMGPPLSPRETRRSVRRSAPSISASTSKSPDSDQPPREKQRTTSSSSRNKRLKQEDHEDPPEDQKIPQASSTISSGSNSGVNGKAKRRAKEKDKEKEKEKDKDKDKQGATNNNQDADSVSVDLPPMDYNDEDDQGITRCVCGSTEDDPDAGEFMVQCETCKVWQHGLCMGYLSEDQVHDDDYYCEQCRPDLHVDLLKKVNRRPARQTSATSRSDHPSNSRVSRSHSPSHLSKQASKRRNTMNSRDAAFDESLKEIIEATAAEAAAVHEANSTERTSHPPESDILKKKRKRSAEDLSNKKRTRSASPSSDRQSVPPVGPETAPLPALPKATTSKQKRAGGTARKTTGNDALPVEPDEAAPAPKRQNSNARPKGSSAPKRPPLSHSISHVSAPVTQEHAPKRNQASGTSAAADARAYRNTHAYAVSQQTLFTSWNLPDYLSHLEHILPTDVPQPLEVRSSIATSGVNTSRADSTDRTMERGVKVKWPAKRMSVGDMNKRVRALVEWVGREQASALDRGRRRQALEVALKEQIQPEMVDGTSDSAMDVDQSSEAQSSAHAKGMPQLYPSVETSGQTMKMMEELMEELIGFQERFGPGAKSRDRRINVNS</sequence>
<keyword evidence="2 4" id="KW-0863">Zinc-finger</keyword>
<dbReference type="InterPro" id="IPR019787">
    <property type="entry name" value="Znf_PHD-finger"/>
</dbReference>
<dbReference type="OrthoDB" id="79252at2759"/>
<feature type="compositionally biased region" description="Low complexity" evidence="5">
    <location>
        <begin position="223"/>
        <end position="236"/>
    </location>
</feature>
<dbReference type="SMART" id="SM00249">
    <property type="entry name" value="PHD"/>
    <property type="match status" value="1"/>
</dbReference>
<evidence type="ECO:0000256" key="5">
    <source>
        <dbReference type="SAM" id="MobiDB-lite"/>
    </source>
</evidence>
<dbReference type="PANTHER" id="PTHR47793:SF1">
    <property type="entry name" value="HISTONE DEACETYLASE COMPLEX SUBUNIT CTI6"/>
    <property type="match status" value="1"/>
</dbReference>
<evidence type="ECO:0000259" key="6">
    <source>
        <dbReference type="PROSITE" id="PS50016"/>
    </source>
</evidence>
<keyword evidence="1" id="KW-0479">Metal-binding</keyword>
<dbReference type="Proteomes" id="UP000284842">
    <property type="component" value="Unassembled WGS sequence"/>
</dbReference>
<evidence type="ECO:0000256" key="2">
    <source>
        <dbReference type="ARBA" id="ARBA00022771"/>
    </source>
</evidence>
<gene>
    <name evidence="7" type="ORF">CVT24_003954</name>
</gene>
<dbReference type="CDD" id="cd15550">
    <property type="entry name" value="PHD_MLL5"/>
    <property type="match status" value="1"/>
</dbReference>
<proteinExistence type="predicted"/>